<gene>
    <name evidence="1" type="ORF">BSL78_17169</name>
</gene>
<proteinExistence type="predicted"/>
<protein>
    <submittedName>
        <fullName evidence="1">Uncharacterized protein</fullName>
    </submittedName>
</protein>
<dbReference type="STRING" id="307972.A0A2G8KD91"/>
<reference evidence="1 2" key="1">
    <citation type="journal article" date="2017" name="PLoS Biol.">
        <title>The sea cucumber genome provides insights into morphological evolution and visceral regeneration.</title>
        <authorList>
            <person name="Zhang X."/>
            <person name="Sun L."/>
            <person name="Yuan J."/>
            <person name="Sun Y."/>
            <person name="Gao Y."/>
            <person name="Zhang L."/>
            <person name="Li S."/>
            <person name="Dai H."/>
            <person name="Hamel J.F."/>
            <person name="Liu C."/>
            <person name="Yu Y."/>
            <person name="Liu S."/>
            <person name="Lin W."/>
            <person name="Guo K."/>
            <person name="Jin S."/>
            <person name="Xu P."/>
            <person name="Storey K.B."/>
            <person name="Huan P."/>
            <person name="Zhang T."/>
            <person name="Zhou Y."/>
            <person name="Zhang J."/>
            <person name="Lin C."/>
            <person name="Li X."/>
            <person name="Xing L."/>
            <person name="Huo D."/>
            <person name="Sun M."/>
            <person name="Wang L."/>
            <person name="Mercier A."/>
            <person name="Li F."/>
            <person name="Yang H."/>
            <person name="Xiang J."/>
        </authorList>
    </citation>
    <scope>NUCLEOTIDE SEQUENCE [LARGE SCALE GENOMIC DNA]</scope>
    <source>
        <strain evidence="1">Shaxun</strain>
        <tissue evidence="1">Muscle</tissue>
    </source>
</reference>
<dbReference type="Proteomes" id="UP000230750">
    <property type="component" value="Unassembled WGS sequence"/>
</dbReference>
<evidence type="ECO:0000313" key="2">
    <source>
        <dbReference type="Proteomes" id="UP000230750"/>
    </source>
</evidence>
<dbReference type="AlphaFoldDB" id="A0A2G8KD91"/>
<dbReference type="EMBL" id="MRZV01000673">
    <property type="protein sequence ID" value="PIK45961.1"/>
    <property type="molecule type" value="Genomic_DNA"/>
</dbReference>
<evidence type="ECO:0000313" key="1">
    <source>
        <dbReference type="EMBL" id="PIK45961.1"/>
    </source>
</evidence>
<dbReference type="PANTHER" id="PTHR31751">
    <property type="entry name" value="SI:CH211-108C17.2-RELATED-RELATED"/>
    <property type="match status" value="1"/>
</dbReference>
<comment type="caution">
    <text evidence="1">The sequence shown here is derived from an EMBL/GenBank/DDBJ whole genome shotgun (WGS) entry which is preliminary data.</text>
</comment>
<dbReference type="PANTHER" id="PTHR31751:SF42">
    <property type="entry name" value="PROTEIN CBG10204"/>
    <property type="match status" value="1"/>
</dbReference>
<accession>A0A2G8KD91</accession>
<dbReference type="OrthoDB" id="5973657at2759"/>
<name>A0A2G8KD91_STIJA</name>
<organism evidence="1 2">
    <name type="scientific">Stichopus japonicus</name>
    <name type="common">Sea cucumber</name>
    <dbReference type="NCBI Taxonomy" id="307972"/>
    <lineage>
        <taxon>Eukaryota</taxon>
        <taxon>Metazoa</taxon>
        <taxon>Echinodermata</taxon>
        <taxon>Eleutherozoa</taxon>
        <taxon>Echinozoa</taxon>
        <taxon>Holothuroidea</taxon>
        <taxon>Aspidochirotacea</taxon>
        <taxon>Aspidochirotida</taxon>
        <taxon>Stichopodidae</taxon>
        <taxon>Apostichopus</taxon>
    </lineage>
</organism>
<sequence>MIRVRQRCKECANITFWDSQTLIGNIPHGNLMMSAGILFAGSNPSKTLRVFNGHFTGIKGTGCIQQSAEFGGSRRRRSSNELSSSNAMELEGLKRGLQFFAGQNLQVNSLVTDRHRSISKYMREDQSEVDHRYDVCHIAKGTCKKIDKLGKKKTCAAAGAWAKSVSNHLYWVAASTPDGDGDVMLAKWLSVANHIQDVHQHASDLFPRCVH</sequence>
<keyword evidence="2" id="KW-1185">Reference proteome</keyword>